<evidence type="ECO:0000313" key="3">
    <source>
        <dbReference type="EMBL" id="QHT11672.1"/>
    </source>
</evidence>
<evidence type="ECO:0000256" key="2">
    <source>
        <dbReference type="SAM" id="MobiDB-lite"/>
    </source>
</evidence>
<dbReference type="EMBL" id="MN739536">
    <property type="protein sequence ID" value="QHT11672.1"/>
    <property type="molecule type" value="Genomic_DNA"/>
</dbReference>
<keyword evidence="1" id="KW-0175">Coiled coil</keyword>
<feature type="compositionally biased region" description="Basic residues" evidence="2">
    <location>
        <begin position="481"/>
        <end position="505"/>
    </location>
</feature>
<evidence type="ECO:0000256" key="1">
    <source>
        <dbReference type="SAM" id="Coils"/>
    </source>
</evidence>
<protein>
    <submittedName>
        <fullName evidence="3">Uncharacterized protein</fullName>
    </submittedName>
</protein>
<sequence length="711" mass="81860">MSFFGIGRRSSNLEEYNNAKTWFENIYFTKVLNGDEEHFENHSENKEKKIKPGLNEPVYINTTAIDEFHLTDIGKSFNTYNLAIQNESITSYRDALIKLYRKLYRNWELQYMISFESQIDNYKNIFEELIKTEAEKLSWMKHKAKKALVAIDKYKQEKKSEHPNHEFLSSLLFIIRSPIDTPFTDNILYEATLPPDKNDPSKSENTAIIPILTKFKDVVDNEFAIFVVVCEAMHVRQDENLYTLKYNPYVAPIIKSENEFHAYNAYLEADKKLTNTIVMMAACKEYLEYRVKIVLSKLRNAINIIASDDTIKHIKDNQRKANKAVESAFIDLNHLKNDIEKYYRELRNKVEKYNRELKKPETKSSYLNLRPNLSIFTSSKQNTNTLKAMKEESDRYANYFERYASEKKVALRNINRFEDAKFEYFKYVRIRSMLDNQYRKIISEHESAKKEDEELIDIAMKRTEPSYSQYDDLYKDGGGNKQKKKKKKHIRRRPTKKQYSKIKKSRRTFHNTRHCKNNTRHCKHNTRHRKNRKYMTGGAKLTIDEIEQIKEDVTKEQLVINDMKGIINRANEIWIRSTEKDVMLENSICEYVKQEYDNALIKWKQAKAVLVAAGGDTVDAEAAEAAAAEAVAAEAAAEPAAAEAAVAAEAAAAEAEAAAAEAVAAEAAAEPAAEAAAEAAEAEAAAAAAEVIEHRLVKGGRAGKRKSMKRR</sequence>
<accession>A0A6C0D5N4</accession>
<dbReference type="AlphaFoldDB" id="A0A6C0D5N4"/>
<reference evidence="3" key="1">
    <citation type="journal article" date="2020" name="Nature">
        <title>Giant virus diversity and host interactions through global metagenomics.</title>
        <authorList>
            <person name="Schulz F."/>
            <person name="Roux S."/>
            <person name="Paez-Espino D."/>
            <person name="Jungbluth S."/>
            <person name="Walsh D.A."/>
            <person name="Denef V.J."/>
            <person name="McMahon K.D."/>
            <person name="Konstantinidis K.T."/>
            <person name="Eloe-Fadrosh E.A."/>
            <person name="Kyrpides N.C."/>
            <person name="Woyke T."/>
        </authorList>
    </citation>
    <scope>NUCLEOTIDE SEQUENCE</scope>
    <source>
        <strain evidence="3">GVMAG-M-3300023174-116</strain>
    </source>
</reference>
<organism evidence="3">
    <name type="scientific">viral metagenome</name>
    <dbReference type="NCBI Taxonomy" id="1070528"/>
    <lineage>
        <taxon>unclassified sequences</taxon>
        <taxon>metagenomes</taxon>
        <taxon>organismal metagenomes</taxon>
    </lineage>
</organism>
<feature type="coiled-coil region" evidence="1">
    <location>
        <begin position="648"/>
        <end position="692"/>
    </location>
</feature>
<proteinExistence type="predicted"/>
<name>A0A6C0D5N4_9ZZZZ</name>
<feature type="region of interest" description="Disordered" evidence="2">
    <location>
        <begin position="469"/>
        <end position="505"/>
    </location>
</feature>
<feature type="coiled-coil region" evidence="1">
    <location>
        <begin position="332"/>
        <end position="363"/>
    </location>
</feature>